<feature type="compositionally biased region" description="Basic and acidic residues" evidence="13">
    <location>
        <begin position="965"/>
        <end position="976"/>
    </location>
</feature>
<feature type="compositionally biased region" description="Low complexity" evidence="13">
    <location>
        <begin position="453"/>
        <end position="471"/>
    </location>
</feature>
<dbReference type="InterPro" id="IPR050236">
    <property type="entry name" value="Ser_Thr_kinase_AGC"/>
</dbReference>
<feature type="region of interest" description="Disordered" evidence="13">
    <location>
        <begin position="1330"/>
        <end position="1355"/>
    </location>
</feature>
<feature type="compositionally biased region" description="Low complexity" evidence="13">
    <location>
        <begin position="25"/>
        <end position="37"/>
    </location>
</feature>
<dbReference type="Pfam" id="PF00069">
    <property type="entry name" value="Pkinase"/>
    <property type="match status" value="2"/>
</dbReference>
<dbReference type="GO" id="GO:0005524">
    <property type="term" value="F:ATP binding"/>
    <property type="evidence" value="ECO:0007669"/>
    <property type="project" value="UniProtKB-KW"/>
</dbReference>
<evidence type="ECO:0000313" key="16">
    <source>
        <dbReference type="Proteomes" id="UP001438707"/>
    </source>
</evidence>
<dbReference type="SUPFAM" id="SSF56112">
    <property type="entry name" value="Protein kinase-like (PK-like)"/>
    <property type="match status" value="1"/>
</dbReference>
<feature type="region of interest" description="Disordered" evidence="13">
    <location>
        <begin position="387"/>
        <end position="427"/>
    </location>
</feature>
<feature type="compositionally biased region" description="Low complexity" evidence="13">
    <location>
        <begin position="390"/>
        <end position="427"/>
    </location>
</feature>
<dbReference type="InterPro" id="IPR058783">
    <property type="entry name" value="IREH1/IRE-like_N"/>
</dbReference>
<sequence>MRKSPRRSLSFPGATLSAPAHLDELSSQQPDLQLSDQRVPSAASEPAHTRPGSAYQQDDSAAELQPEQCSTPRRNSHSTAPGGFRRSRLHSSEASTPATPASLQASPTASQHAAELGKLPSILSSLDLRGLIGSPTLTRVTSALKSPMPPATARTAMRTFETAKAQADAELLSFNRLVMGMINEDDTEPADADIMQSLVDISSTCIDEDVIAFKSSVQAVVDQLEEMRQQCCSPKPKNMITRLLFILTQCTRLLLSEAASPLSPNAGLYATLPRNHMSARLMRFTGFPSSTVRKAGVQKRVTDSPKSPIARAITLPSRTLQSMVSGMQQLRMNTAGLSTLPESPSQLGTGEGGFSTAALQHRGSIKRSPLGRSVVTALEAELNQAATPGADAAGSQLSSSAASLSSSPRANSLESQSRSSVDFDSSDLPLTKSKLFSGLLKFKRRFSSKRQRSPASPISPSSSFNFNSPVPDRSPSMRSLEDSSAPESPVTPPAFSRPPRSGGDHLGRQTSRLRASPRRCVTFPNPGSMRSKPLTVELPSSEPDSPVFRTGLQQDWDQGTPAFLQSRARPRHVDRDQSESGAEAGASSSDDVAESGSAWSPVSRQPSGSYVVCRICEEQVPSDVLAEHSKICCLVGDGGDQGHDVDARLTRLASAMQDRYEQAETSGRTQQHLAEWDMLEGLIVWCRSAAALQPDGTKQPVLRCESILGQLDDLLEEQPTHMNPFARELDTFARQIKGTIDGKMVVLASLADRPADSMSSGATTPIASTSANNHGMSIDEFEIIKPISRGAFGRVYLAKKRTTGDLFAIKVMRKADLIRKNMVQSVQMERNILAMANNPFVVRFYYSFTSKENLYIVMEYLNGGDCYSLLRVMGAISEDIARMYVAEAILALEYCHTQGIIHRDLKPDNLLIASNGHIKLTDFGLSCVGLMDRADNMSHHEQPMEMDSVQSNFSSRSAISPSKAPQERHSGMRVSDDGLQAPRHPSADVLRQAAAGSKPDSSREEKRKAVGTPDYLAPELLLGTGHGPEVDWWSLGAILYEFVTGCPPFNADMPEEIFENILNRSIIWPEDADDMSPDCTDLIDRLLAVDPCSRLGHRGAGEIKLHPWFKGLDWATLSRQKAAFIPALNNAYDTSYFLAKPVSANSLALDMDSEQSTDTEGLESPLPAGPLGVGASGGRQRSKSRASSRAGSRARRGLLPDVSRASFASSTSNVSSNICIPSPGGMRRSRMSDMEVEVPSLHQAEFPSSSGSPGLQSPVVYDDGSCSDRSSVSAEAPSEGDHAPGDQPASPSTPSLSPHDPAFSSSNQFLNFSYKNLGVLAETNLEALRAEFGQQSPDTHTDASQNNAENLQADS</sequence>
<feature type="region of interest" description="Disordered" evidence="13">
    <location>
        <begin position="941"/>
        <end position="1010"/>
    </location>
</feature>
<evidence type="ECO:0000256" key="6">
    <source>
        <dbReference type="ARBA" id="ARBA00022741"/>
    </source>
</evidence>
<evidence type="ECO:0000256" key="12">
    <source>
        <dbReference type="ARBA" id="ARBA00048679"/>
    </source>
</evidence>
<dbReference type="InterPro" id="IPR000719">
    <property type="entry name" value="Prot_kinase_dom"/>
</dbReference>
<evidence type="ECO:0000256" key="13">
    <source>
        <dbReference type="SAM" id="MobiDB-lite"/>
    </source>
</evidence>
<evidence type="ECO:0000256" key="10">
    <source>
        <dbReference type="ARBA" id="ARBA00022840"/>
    </source>
</evidence>
<feature type="compositionally biased region" description="Low complexity" evidence="13">
    <location>
        <begin position="579"/>
        <end position="598"/>
    </location>
</feature>
<feature type="domain" description="Protein kinase" evidence="14">
    <location>
        <begin position="781"/>
        <end position="1109"/>
    </location>
</feature>
<keyword evidence="4" id="KW-0808">Transferase</keyword>
<feature type="region of interest" description="Disordered" evidence="13">
    <location>
        <begin position="1"/>
        <end position="112"/>
    </location>
</feature>
<keyword evidence="3" id="KW-0597">Phosphoprotein</keyword>
<feature type="compositionally biased region" description="Low complexity" evidence="13">
    <location>
        <begin position="1202"/>
        <end position="1217"/>
    </location>
</feature>
<evidence type="ECO:0000256" key="7">
    <source>
        <dbReference type="ARBA" id="ARBA00022771"/>
    </source>
</evidence>
<comment type="catalytic activity">
    <reaction evidence="11">
        <text>L-threonyl-[protein] + ATP = O-phospho-L-threonyl-[protein] + ADP + H(+)</text>
        <dbReference type="Rhea" id="RHEA:46608"/>
        <dbReference type="Rhea" id="RHEA-COMP:11060"/>
        <dbReference type="Rhea" id="RHEA-COMP:11605"/>
        <dbReference type="ChEBI" id="CHEBI:15378"/>
        <dbReference type="ChEBI" id="CHEBI:30013"/>
        <dbReference type="ChEBI" id="CHEBI:30616"/>
        <dbReference type="ChEBI" id="CHEBI:61977"/>
        <dbReference type="ChEBI" id="CHEBI:456216"/>
        <dbReference type="EC" id="2.7.11.1"/>
    </reaction>
</comment>
<dbReference type="Proteomes" id="UP001438707">
    <property type="component" value="Unassembled WGS sequence"/>
</dbReference>
<evidence type="ECO:0000256" key="4">
    <source>
        <dbReference type="ARBA" id="ARBA00022679"/>
    </source>
</evidence>
<dbReference type="SMART" id="SM00220">
    <property type="entry name" value="S_TKc"/>
    <property type="match status" value="1"/>
</dbReference>
<evidence type="ECO:0000259" key="14">
    <source>
        <dbReference type="PROSITE" id="PS50011"/>
    </source>
</evidence>
<feature type="compositionally biased region" description="Acidic residues" evidence="13">
    <location>
        <begin position="1151"/>
        <end position="1161"/>
    </location>
</feature>
<feature type="compositionally biased region" description="Polar residues" evidence="13">
    <location>
        <begin position="67"/>
        <end position="79"/>
    </location>
</feature>
<organism evidence="15 16">
    <name type="scientific">Apatococcus lobatus</name>
    <dbReference type="NCBI Taxonomy" id="904363"/>
    <lineage>
        <taxon>Eukaryota</taxon>
        <taxon>Viridiplantae</taxon>
        <taxon>Chlorophyta</taxon>
        <taxon>core chlorophytes</taxon>
        <taxon>Trebouxiophyceae</taxon>
        <taxon>Chlorellales</taxon>
        <taxon>Chlorellaceae</taxon>
        <taxon>Apatococcus</taxon>
    </lineage>
</organism>
<feature type="compositionally biased region" description="Polar residues" evidence="13">
    <location>
        <begin position="1333"/>
        <end position="1355"/>
    </location>
</feature>
<dbReference type="CDD" id="cd05579">
    <property type="entry name" value="STKc_MAST_like"/>
    <property type="match status" value="1"/>
</dbReference>
<dbReference type="PANTHER" id="PTHR24356:SF1">
    <property type="entry name" value="SERINE_THREONINE-PROTEIN KINASE GREATWALL"/>
    <property type="match status" value="1"/>
</dbReference>
<dbReference type="PANTHER" id="PTHR24356">
    <property type="entry name" value="SERINE/THREONINE-PROTEIN KINASE"/>
    <property type="match status" value="1"/>
</dbReference>
<evidence type="ECO:0000256" key="2">
    <source>
        <dbReference type="ARBA" id="ARBA00022527"/>
    </source>
</evidence>
<proteinExistence type="predicted"/>
<feature type="compositionally biased region" description="Low complexity" evidence="13">
    <location>
        <begin position="92"/>
        <end position="102"/>
    </location>
</feature>
<dbReference type="FunFam" id="3.30.200.20:FF:000147">
    <property type="entry name" value="probable serine/threonine protein kinase IREH1"/>
    <property type="match status" value="1"/>
</dbReference>
<protein>
    <recommendedName>
        <fullName evidence="1">non-specific serine/threonine protein kinase</fullName>
        <ecNumber evidence="1">2.7.11.1</ecNumber>
    </recommendedName>
</protein>
<keyword evidence="8" id="KW-0418">Kinase</keyword>
<evidence type="ECO:0000256" key="11">
    <source>
        <dbReference type="ARBA" id="ARBA00047899"/>
    </source>
</evidence>
<keyword evidence="2" id="KW-0723">Serine/threonine-protein kinase</keyword>
<dbReference type="Gene3D" id="1.10.510.10">
    <property type="entry name" value="Transferase(Phosphotransferase) domain 1"/>
    <property type="match status" value="2"/>
</dbReference>
<dbReference type="Pfam" id="PF26031">
    <property type="entry name" value="IREH1"/>
    <property type="match status" value="1"/>
</dbReference>
<feature type="compositionally biased region" description="Basic residues" evidence="13">
    <location>
        <begin position="1180"/>
        <end position="1196"/>
    </location>
</feature>
<gene>
    <name evidence="15" type="ORF">WJX74_006115</name>
</gene>
<dbReference type="InterPro" id="IPR011009">
    <property type="entry name" value="Kinase-like_dom_sf"/>
</dbReference>
<keyword evidence="10" id="KW-0067">ATP-binding</keyword>
<comment type="catalytic activity">
    <reaction evidence="12">
        <text>L-seryl-[protein] + ATP = O-phospho-L-seryl-[protein] + ADP + H(+)</text>
        <dbReference type="Rhea" id="RHEA:17989"/>
        <dbReference type="Rhea" id="RHEA-COMP:9863"/>
        <dbReference type="Rhea" id="RHEA-COMP:11604"/>
        <dbReference type="ChEBI" id="CHEBI:15378"/>
        <dbReference type="ChEBI" id="CHEBI:29999"/>
        <dbReference type="ChEBI" id="CHEBI:30616"/>
        <dbReference type="ChEBI" id="CHEBI:83421"/>
        <dbReference type="ChEBI" id="CHEBI:456216"/>
        <dbReference type="EC" id="2.7.11.1"/>
    </reaction>
</comment>
<keyword evidence="5" id="KW-0479">Metal-binding</keyword>
<keyword evidence="6" id="KW-0547">Nucleotide-binding</keyword>
<dbReference type="FunFam" id="1.10.510.10:FF:001418">
    <property type="entry name" value="Serine/threonine protein kinase 15"/>
    <property type="match status" value="1"/>
</dbReference>
<dbReference type="EMBL" id="JALJOS010000016">
    <property type="protein sequence ID" value="KAK9828266.1"/>
    <property type="molecule type" value="Genomic_DNA"/>
</dbReference>
<evidence type="ECO:0000256" key="3">
    <source>
        <dbReference type="ARBA" id="ARBA00022553"/>
    </source>
</evidence>
<dbReference type="PROSITE" id="PS50011">
    <property type="entry name" value="PROTEIN_KINASE_DOM"/>
    <property type="match status" value="1"/>
</dbReference>
<evidence type="ECO:0000313" key="15">
    <source>
        <dbReference type="EMBL" id="KAK9828266.1"/>
    </source>
</evidence>
<feature type="compositionally biased region" description="Polar residues" evidence="13">
    <location>
        <begin position="948"/>
        <end position="960"/>
    </location>
</feature>
<evidence type="ECO:0000256" key="1">
    <source>
        <dbReference type="ARBA" id="ARBA00012513"/>
    </source>
</evidence>
<feature type="region of interest" description="Disordered" evidence="13">
    <location>
        <begin position="1151"/>
        <end position="1304"/>
    </location>
</feature>
<evidence type="ECO:0000256" key="5">
    <source>
        <dbReference type="ARBA" id="ARBA00022723"/>
    </source>
</evidence>
<dbReference type="GO" id="GO:0004674">
    <property type="term" value="F:protein serine/threonine kinase activity"/>
    <property type="evidence" value="ECO:0007669"/>
    <property type="project" value="UniProtKB-KW"/>
</dbReference>
<keyword evidence="16" id="KW-1185">Reference proteome</keyword>
<dbReference type="PROSITE" id="PS00108">
    <property type="entry name" value="PROTEIN_KINASE_ST"/>
    <property type="match status" value="1"/>
</dbReference>
<keyword evidence="7" id="KW-0863">Zinc-finger</keyword>
<feature type="region of interest" description="Disordered" evidence="13">
    <location>
        <begin position="446"/>
        <end position="605"/>
    </location>
</feature>
<evidence type="ECO:0000256" key="8">
    <source>
        <dbReference type="ARBA" id="ARBA00022777"/>
    </source>
</evidence>
<dbReference type="GO" id="GO:0035556">
    <property type="term" value="P:intracellular signal transduction"/>
    <property type="evidence" value="ECO:0007669"/>
    <property type="project" value="TreeGrafter"/>
</dbReference>
<name>A0AAW1R3F3_9CHLO</name>
<evidence type="ECO:0000256" key="9">
    <source>
        <dbReference type="ARBA" id="ARBA00022833"/>
    </source>
</evidence>
<reference evidence="15 16" key="1">
    <citation type="journal article" date="2024" name="Nat. Commun.">
        <title>Phylogenomics reveals the evolutionary origins of lichenization in chlorophyte algae.</title>
        <authorList>
            <person name="Puginier C."/>
            <person name="Libourel C."/>
            <person name="Otte J."/>
            <person name="Skaloud P."/>
            <person name="Haon M."/>
            <person name="Grisel S."/>
            <person name="Petersen M."/>
            <person name="Berrin J.G."/>
            <person name="Delaux P.M."/>
            <person name="Dal Grande F."/>
            <person name="Keller J."/>
        </authorList>
    </citation>
    <scope>NUCLEOTIDE SEQUENCE [LARGE SCALE GENOMIC DNA]</scope>
    <source>
        <strain evidence="15 16">SAG 2145</strain>
    </source>
</reference>
<dbReference type="InterPro" id="IPR008271">
    <property type="entry name" value="Ser/Thr_kinase_AS"/>
</dbReference>
<accession>A0AAW1R3F3</accession>
<dbReference type="GO" id="GO:0008270">
    <property type="term" value="F:zinc ion binding"/>
    <property type="evidence" value="ECO:0007669"/>
    <property type="project" value="UniProtKB-KW"/>
</dbReference>
<dbReference type="EC" id="2.7.11.1" evidence="1"/>
<keyword evidence="9" id="KW-0862">Zinc</keyword>
<dbReference type="Gene3D" id="3.30.200.20">
    <property type="entry name" value="Phosphorylase Kinase, domain 1"/>
    <property type="match status" value="2"/>
</dbReference>
<comment type="caution">
    <text evidence="15">The sequence shown here is derived from an EMBL/GenBank/DDBJ whole genome shotgun (WGS) entry which is preliminary data.</text>
</comment>